<dbReference type="PANTHER" id="PTHR43576">
    <property type="entry name" value="ALPHA-L-ARABINOFURANOSIDASE C-RELATED"/>
    <property type="match status" value="1"/>
</dbReference>
<feature type="compositionally biased region" description="Low complexity" evidence="1">
    <location>
        <begin position="106"/>
        <end position="117"/>
    </location>
</feature>
<dbReference type="PANTHER" id="PTHR43576:SF3">
    <property type="entry name" value="ALPHA-L-ARABINOFURANOSIDASE C"/>
    <property type="match status" value="1"/>
</dbReference>
<dbReference type="SUPFAM" id="SSF51445">
    <property type="entry name" value="(Trans)glycosidases"/>
    <property type="match status" value="1"/>
</dbReference>
<proteinExistence type="predicted"/>
<evidence type="ECO:0000313" key="2">
    <source>
        <dbReference type="EMBL" id="AIA94819.1"/>
    </source>
</evidence>
<evidence type="ECO:0000256" key="1">
    <source>
        <dbReference type="SAM" id="MobiDB-lite"/>
    </source>
</evidence>
<dbReference type="AlphaFoldDB" id="A0A060CHW6"/>
<name>A0A060CHW6_9ACTN</name>
<reference evidence="2" key="1">
    <citation type="journal article" date="2013" name="Environ. Microbiol.">
        <title>Seasonally variable intestinal metagenomes of the red palm weevil (Rhynchophorus ferrugineus).</title>
        <authorList>
            <person name="Jia S."/>
            <person name="Zhang X."/>
            <person name="Zhang G."/>
            <person name="Yin A."/>
            <person name="Zhang S."/>
            <person name="Li F."/>
            <person name="Wang L."/>
            <person name="Zhao D."/>
            <person name="Yun Q."/>
            <person name="Tala"/>
            <person name="Wang J."/>
            <person name="Sun G."/>
            <person name="Baabdullah M."/>
            <person name="Yu X."/>
            <person name="Hu S."/>
            <person name="Al-Mssallem I.S."/>
            <person name="Yu J."/>
        </authorList>
    </citation>
    <scope>NUCLEOTIDE SEQUENCE</scope>
</reference>
<organism evidence="2">
    <name type="scientific">uncultured Streptosporangium sp</name>
    <dbReference type="NCBI Taxonomy" id="668992"/>
    <lineage>
        <taxon>Bacteria</taxon>
        <taxon>Bacillati</taxon>
        <taxon>Actinomycetota</taxon>
        <taxon>Actinomycetes</taxon>
        <taxon>Streptosporangiales</taxon>
        <taxon>Streptosporangiaceae</taxon>
        <taxon>Streptosporangium</taxon>
        <taxon>environmental samples</taxon>
    </lineage>
</organism>
<dbReference type="InterPro" id="IPR017853">
    <property type="entry name" value="GH"/>
</dbReference>
<dbReference type="Gene3D" id="3.20.20.80">
    <property type="entry name" value="Glycosidases"/>
    <property type="match status" value="1"/>
</dbReference>
<dbReference type="GO" id="GO:0000272">
    <property type="term" value="P:polysaccharide catabolic process"/>
    <property type="evidence" value="ECO:0007669"/>
    <property type="project" value="TreeGrafter"/>
</dbReference>
<accession>A0A060CHW6</accession>
<protein>
    <submittedName>
        <fullName evidence="2">CAZy families GH51 protein</fullName>
    </submittedName>
</protein>
<feature type="region of interest" description="Disordered" evidence="1">
    <location>
        <begin position="81"/>
        <end position="117"/>
    </location>
</feature>
<feature type="compositionally biased region" description="Polar residues" evidence="1">
    <location>
        <begin position="84"/>
        <end position="98"/>
    </location>
</feature>
<sequence>MTAQARVRLDPAFRIAPVNRRIFGSFVEHMGRCVYTGIYEPGHPSADAHGFRRDVATLVRELGPTLLRYPGGNFVSNYRWETASGRSTSGPRVSTTRGARSRPTRSAPMSSSPGASG</sequence>
<dbReference type="EMBL" id="KF127462">
    <property type="protein sequence ID" value="AIA94819.1"/>
    <property type="molecule type" value="Genomic_DNA"/>
</dbReference>